<comment type="similarity">
    <text evidence="1">Belongs to the mTERF family.</text>
</comment>
<organism evidence="4 5">
    <name type="scientific">Gossypium stocksii</name>
    <dbReference type="NCBI Taxonomy" id="47602"/>
    <lineage>
        <taxon>Eukaryota</taxon>
        <taxon>Viridiplantae</taxon>
        <taxon>Streptophyta</taxon>
        <taxon>Embryophyta</taxon>
        <taxon>Tracheophyta</taxon>
        <taxon>Spermatophyta</taxon>
        <taxon>Magnoliopsida</taxon>
        <taxon>eudicotyledons</taxon>
        <taxon>Gunneridae</taxon>
        <taxon>Pentapetalae</taxon>
        <taxon>rosids</taxon>
        <taxon>malvids</taxon>
        <taxon>Malvales</taxon>
        <taxon>Malvaceae</taxon>
        <taxon>Malvoideae</taxon>
        <taxon>Gossypium</taxon>
    </lineage>
</organism>
<dbReference type="InterPro" id="IPR003690">
    <property type="entry name" value="MTERF"/>
</dbReference>
<name>A0A9D3VUG5_9ROSI</name>
<dbReference type="GO" id="GO:0003676">
    <property type="term" value="F:nucleic acid binding"/>
    <property type="evidence" value="ECO:0007669"/>
    <property type="project" value="InterPro"/>
</dbReference>
<keyword evidence="3" id="KW-0809">Transit peptide</keyword>
<reference evidence="4 5" key="1">
    <citation type="journal article" date="2021" name="Plant Biotechnol. J.">
        <title>Multi-omics assisted identification of the key and species-specific regulatory components of drought-tolerant mechanisms in Gossypium stocksii.</title>
        <authorList>
            <person name="Yu D."/>
            <person name="Ke L."/>
            <person name="Zhang D."/>
            <person name="Wu Y."/>
            <person name="Sun Y."/>
            <person name="Mei J."/>
            <person name="Sun J."/>
            <person name="Sun Y."/>
        </authorList>
    </citation>
    <scope>NUCLEOTIDE SEQUENCE [LARGE SCALE GENOMIC DNA]</scope>
    <source>
        <strain evidence="5">cv. E1</strain>
        <tissue evidence="4">Leaf</tissue>
    </source>
</reference>
<dbReference type="PANTHER" id="PTHR13068">
    <property type="entry name" value="CGI-12 PROTEIN-RELATED"/>
    <property type="match status" value="1"/>
</dbReference>
<dbReference type="InterPro" id="IPR038538">
    <property type="entry name" value="MTERF_sf"/>
</dbReference>
<evidence type="ECO:0000256" key="2">
    <source>
        <dbReference type="ARBA" id="ARBA00022472"/>
    </source>
</evidence>
<proteinExistence type="inferred from homology"/>
<evidence type="ECO:0000256" key="3">
    <source>
        <dbReference type="ARBA" id="ARBA00022946"/>
    </source>
</evidence>
<dbReference type="EMBL" id="JAIQCV010000005">
    <property type="protein sequence ID" value="KAH1097735.1"/>
    <property type="molecule type" value="Genomic_DNA"/>
</dbReference>
<comment type="caution">
    <text evidence="4">The sequence shown here is derived from an EMBL/GenBank/DDBJ whole genome shotgun (WGS) entry which is preliminary data.</text>
</comment>
<dbReference type="Proteomes" id="UP000828251">
    <property type="component" value="Unassembled WGS sequence"/>
</dbReference>
<evidence type="ECO:0000313" key="5">
    <source>
        <dbReference type="Proteomes" id="UP000828251"/>
    </source>
</evidence>
<evidence type="ECO:0000256" key="1">
    <source>
        <dbReference type="ARBA" id="ARBA00007692"/>
    </source>
</evidence>
<dbReference type="OrthoDB" id="637682at2759"/>
<evidence type="ECO:0000313" key="4">
    <source>
        <dbReference type="EMBL" id="KAH1097735.1"/>
    </source>
</evidence>
<dbReference type="Gene3D" id="1.25.70.10">
    <property type="entry name" value="Transcription termination factor 3, mitochondrial"/>
    <property type="match status" value="1"/>
</dbReference>
<keyword evidence="2" id="KW-0804">Transcription</keyword>
<keyword evidence="2" id="KW-0806">Transcription termination</keyword>
<dbReference type="GO" id="GO:0006353">
    <property type="term" value="P:DNA-templated transcription termination"/>
    <property type="evidence" value="ECO:0007669"/>
    <property type="project" value="UniProtKB-KW"/>
</dbReference>
<accession>A0A9D3VUG5</accession>
<gene>
    <name evidence="4" type="ORF">J1N35_014656</name>
</gene>
<dbReference type="PANTHER" id="PTHR13068:SF36">
    <property type="entry name" value="TRANSCRIPTION TERMINATION FACTOR MTEF1, CHLOROPLASTIC"/>
    <property type="match status" value="1"/>
</dbReference>
<dbReference type="Pfam" id="PF02536">
    <property type="entry name" value="mTERF"/>
    <property type="match status" value="1"/>
</dbReference>
<dbReference type="AlphaFoldDB" id="A0A9D3VUG5"/>
<keyword evidence="5" id="KW-1185">Reference proteome</keyword>
<protein>
    <submittedName>
        <fullName evidence="4">Uncharacterized protein</fullName>
    </submittedName>
</protein>
<dbReference type="SMART" id="SM00733">
    <property type="entry name" value="Mterf"/>
    <property type="match status" value="3"/>
</dbReference>
<sequence>MCPLLLTSDPLPPINFLHHEVSLPFPHLPLSLTRCPRLLVSSVPTQLRPALCFITSLGLVRNSHTTLLLVFDVENTLKPKINFLQSLGFDEPEVNRMVVRSPGLLTLSVENNMSPKAEFFLEEMEGTEFCNCTINNHLEIVLAVVDFAVAELRTLVPCHMMVAVFLTQGFSES</sequence>
<keyword evidence="2" id="KW-0805">Transcription regulation</keyword>